<evidence type="ECO:0000313" key="3">
    <source>
        <dbReference type="Proteomes" id="UP000094801"/>
    </source>
</evidence>
<evidence type="ECO:0000313" key="2">
    <source>
        <dbReference type="EMBL" id="ODV87098.1"/>
    </source>
</evidence>
<feature type="non-terminal residue" evidence="2">
    <location>
        <position position="82"/>
    </location>
</feature>
<proteinExistence type="predicted"/>
<feature type="coiled-coil region" evidence="1">
    <location>
        <begin position="32"/>
        <end position="66"/>
    </location>
</feature>
<organism evidence="2 3">
    <name type="scientific">[Candida] arabinofermentans NRRL YB-2248</name>
    <dbReference type="NCBI Taxonomy" id="983967"/>
    <lineage>
        <taxon>Eukaryota</taxon>
        <taxon>Fungi</taxon>
        <taxon>Dikarya</taxon>
        <taxon>Ascomycota</taxon>
        <taxon>Saccharomycotina</taxon>
        <taxon>Pichiomycetes</taxon>
        <taxon>Pichiales</taxon>
        <taxon>Pichiaceae</taxon>
        <taxon>Ogataea</taxon>
        <taxon>Ogataea/Candida clade</taxon>
    </lineage>
</organism>
<keyword evidence="3" id="KW-1185">Reference proteome</keyword>
<reference evidence="3" key="1">
    <citation type="submission" date="2016-04" db="EMBL/GenBank/DDBJ databases">
        <title>Comparative genomics of biotechnologically important yeasts.</title>
        <authorList>
            <consortium name="DOE Joint Genome Institute"/>
            <person name="Riley R."/>
            <person name="Haridas S."/>
            <person name="Wolfe K.H."/>
            <person name="Lopes M.R."/>
            <person name="Hittinger C.T."/>
            <person name="Goker M."/>
            <person name="Salamov A."/>
            <person name="Wisecaver J."/>
            <person name="Long T.M."/>
            <person name="Aerts A.L."/>
            <person name="Barry K."/>
            <person name="Choi C."/>
            <person name="Clum A."/>
            <person name="Coughlan A.Y."/>
            <person name="Deshpande S."/>
            <person name="Douglass A.P."/>
            <person name="Hanson S.J."/>
            <person name="Klenk H.-P."/>
            <person name="Labutti K."/>
            <person name="Lapidus A."/>
            <person name="Lindquist E."/>
            <person name="Lipzen A."/>
            <person name="Meier-Kolthoff J.P."/>
            <person name="Ohm R.A."/>
            <person name="Otillar R.P."/>
            <person name="Pangilinan J."/>
            <person name="Peng Y."/>
            <person name="Rokas A."/>
            <person name="Rosa C.A."/>
            <person name="Scheuner C."/>
            <person name="Sibirny A.A."/>
            <person name="Slot J.C."/>
            <person name="Stielow J.B."/>
            <person name="Sun H."/>
            <person name="Kurtzman C.P."/>
            <person name="Blackwell M."/>
            <person name="Grigoriev I.V."/>
            <person name="Jeffries T.W."/>
        </authorList>
    </citation>
    <scope>NUCLEOTIDE SEQUENCE [LARGE SCALE GENOMIC DNA]</scope>
    <source>
        <strain evidence="3">NRRL YB-2248</strain>
    </source>
</reference>
<dbReference type="EMBL" id="KV453848">
    <property type="protein sequence ID" value="ODV87098.1"/>
    <property type="molecule type" value="Genomic_DNA"/>
</dbReference>
<gene>
    <name evidence="2" type="ORF">CANARDRAFT_26530</name>
</gene>
<keyword evidence="1" id="KW-0175">Coiled coil</keyword>
<accession>A0A1E4T5Z2</accession>
<name>A0A1E4T5Z2_9ASCO</name>
<sequence>MGDLNLVIESLRRTFELKLFQSEEATFQKFEKKLLESKHEIINEIIEKFQERFSALEISKEETQASIQSDEINTVKIDKSLI</sequence>
<protein>
    <submittedName>
        <fullName evidence="2">Uncharacterized protein</fullName>
    </submittedName>
</protein>
<dbReference type="AlphaFoldDB" id="A0A1E4T5Z2"/>
<dbReference type="Proteomes" id="UP000094801">
    <property type="component" value="Unassembled WGS sequence"/>
</dbReference>
<evidence type="ECO:0000256" key="1">
    <source>
        <dbReference type="SAM" id="Coils"/>
    </source>
</evidence>